<accession>A0ABV0GAP3</accession>
<protein>
    <submittedName>
        <fullName evidence="9">Exosortase B</fullName>
    </submittedName>
</protein>
<feature type="transmembrane region" description="Helical" evidence="8">
    <location>
        <begin position="224"/>
        <end position="248"/>
    </location>
</feature>
<feature type="transmembrane region" description="Helical" evidence="8">
    <location>
        <begin position="130"/>
        <end position="146"/>
    </location>
</feature>
<dbReference type="InterPro" id="IPR013426">
    <property type="entry name" value="EpsH-like"/>
</dbReference>
<dbReference type="RefSeq" id="WP_347606837.1">
    <property type="nucleotide sequence ID" value="NZ_JBDPZC010000001.1"/>
</dbReference>
<evidence type="ECO:0000256" key="8">
    <source>
        <dbReference type="SAM" id="Phobius"/>
    </source>
</evidence>
<dbReference type="InterPro" id="IPR019127">
    <property type="entry name" value="Exosortase"/>
</dbReference>
<keyword evidence="5" id="KW-0378">Hydrolase</keyword>
<organism evidence="9 10">
    <name type="scientific">Roseateles flavus</name>
    <dbReference type="NCBI Taxonomy" id="3149041"/>
    <lineage>
        <taxon>Bacteria</taxon>
        <taxon>Pseudomonadati</taxon>
        <taxon>Pseudomonadota</taxon>
        <taxon>Betaproteobacteria</taxon>
        <taxon>Burkholderiales</taxon>
        <taxon>Sphaerotilaceae</taxon>
        <taxon>Roseateles</taxon>
    </lineage>
</organism>
<evidence type="ECO:0000256" key="4">
    <source>
        <dbReference type="ARBA" id="ARBA00022692"/>
    </source>
</evidence>
<proteinExistence type="predicted"/>
<gene>
    <name evidence="9" type="primary">xrtB</name>
    <name evidence="9" type="ORF">ABDJ40_04995</name>
</gene>
<evidence type="ECO:0000313" key="9">
    <source>
        <dbReference type="EMBL" id="MEO3712123.1"/>
    </source>
</evidence>
<feature type="transmembrane region" description="Helical" evidence="8">
    <location>
        <begin position="25"/>
        <end position="42"/>
    </location>
</feature>
<dbReference type="InterPro" id="IPR026392">
    <property type="entry name" value="Exo/Archaeosortase_dom"/>
</dbReference>
<sequence>MSPAEAAPRSAWQVLAQLPRPLRPLLAWLLLGWVLLFGRSYWDLFHGLWTSDEQGHGPMILAVGLWLLARRLLSLREAQGTAWGLPPLALGLAVYLLGRSQSIWTLEIGAQPLVLAGLVLLFLGWRGLRLAAFPLFFLLFMIPWPGDWTAALTTPLKIAVSGVASQLLYWAGYPVGQSGVVLTVGPYQLMVADACAGLNSLFTLEALGLLYMNVMQHTAVWRNTALALLVVPISFAANVLRVLVLVLVTYHFGDAAGQGFIHGFAGLLLMLAALLLIMAVDGLLGRLARWRGWS</sequence>
<evidence type="ECO:0000256" key="6">
    <source>
        <dbReference type="ARBA" id="ARBA00022989"/>
    </source>
</evidence>
<keyword evidence="7 8" id="KW-0472">Membrane</keyword>
<dbReference type="NCBIfam" id="TIGR04178">
    <property type="entry name" value="exo_archaeo"/>
    <property type="match status" value="1"/>
</dbReference>
<dbReference type="NCBIfam" id="TIGR03113">
    <property type="entry name" value="exosort_XrtB"/>
    <property type="match status" value="1"/>
</dbReference>
<keyword evidence="3" id="KW-0645">Protease</keyword>
<name>A0ABV0GAP3_9BURK</name>
<comment type="caution">
    <text evidence="9">The sequence shown here is derived from an EMBL/GenBank/DDBJ whole genome shotgun (WGS) entry which is preliminary data.</text>
</comment>
<evidence type="ECO:0000256" key="7">
    <source>
        <dbReference type="ARBA" id="ARBA00023136"/>
    </source>
</evidence>
<evidence type="ECO:0000256" key="2">
    <source>
        <dbReference type="ARBA" id="ARBA00022475"/>
    </source>
</evidence>
<dbReference type="Proteomes" id="UP001462640">
    <property type="component" value="Unassembled WGS sequence"/>
</dbReference>
<dbReference type="NCBIfam" id="TIGR02602">
    <property type="entry name" value="8TM_EpsH"/>
    <property type="match status" value="1"/>
</dbReference>
<reference evidence="9 10" key="1">
    <citation type="submission" date="2024-05" db="EMBL/GenBank/DDBJ databases">
        <title>Roseateles sp. 2.12 16S ribosomal RNA gene Genome sequencing and assembly.</title>
        <authorList>
            <person name="Woo H."/>
        </authorList>
    </citation>
    <scope>NUCLEOTIDE SEQUENCE [LARGE SCALE GENOMIC DNA]</scope>
    <source>
        <strain evidence="9 10">2.12</strain>
    </source>
</reference>
<feature type="transmembrane region" description="Helical" evidence="8">
    <location>
        <begin position="54"/>
        <end position="73"/>
    </location>
</feature>
<keyword evidence="6 8" id="KW-1133">Transmembrane helix</keyword>
<dbReference type="InterPro" id="IPR017544">
    <property type="entry name" value="Exosortase-2"/>
</dbReference>
<keyword evidence="4 8" id="KW-0812">Transmembrane</keyword>
<dbReference type="Pfam" id="PF09721">
    <property type="entry name" value="Exosortase_EpsH"/>
    <property type="match status" value="1"/>
</dbReference>
<keyword evidence="10" id="KW-1185">Reference proteome</keyword>
<evidence type="ECO:0000256" key="5">
    <source>
        <dbReference type="ARBA" id="ARBA00022801"/>
    </source>
</evidence>
<feature type="transmembrane region" description="Helical" evidence="8">
    <location>
        <begin position="80"/>
        <end position="97"/>
    </location>
</feature>
<keyword evidence="2" id="KW-1003">Cell membrane</keyword>
<evidence type="ECO:0000256" key="1">
    <source>
        <dbReference type="ARBA" id="ARBA00004651"/>
    </source>
</evidence>
<dbReference type="EMBL" id="JBDPZC010000001">
    <property type="protein sequence ID" value="MEO3712123.1"/>
    <property type="molecule type" value="Genomic_DNA"/>
</dbReference>
<evidence type="ECO:0000313" key="10">
    <source>
        <dbReference type="Proteomes" id="UP001462640"/>
    </source>
</evidence>
<feature type="transmembrane region" description="Helical" evidence="8">
    <location>
        <begin position="189"/>
        <end position="212"/>
    </location>
</feature>
<feature type="transmembrane region" description="Helical" evidence="8">
    <location>
        <begin position="103"/>
        <end position="123"/>
    </location>
</feature>
<evidence type="ECO:0000256" key="3">
    <source>
        <dbReference type="ARBA" id="ARBA00022670"/>
    </source>
</evidence>
<comment type="subcellular location">
    <subcellularLocation>
        <location evidence="1">Cell membrane</location>
        <topology evidence="1">Multi-pass membrane protein</topology>
    </subcellularLocation>
</comment>
<feature type="transmembrane region" description="Helical" evidence="8">
    <location>
        <begin position="260"/>
        <end position="284"/>
    </location>
</feature>